<name>A0A4Z1KQ25_9HELO</name>
<reference evidence="6 7" key="1">
    <citation type="submission" date="2017-12" db="EMBL/GenBank/DDBJ databases">
        <title>Comparative genomics of Botrytis spp.</title>
        <authorList>
            <person name="Valero-Jimenez C.A."/>
            <person name="Tapia P."/>
            <person name="Veloso J."/>
            <person name="Silva-Moreno E."/>
            <person name="Staats M."/>
            <person name="Valdes J.H."/>
            <person name="Van Kan J.A.L."/>
        </authorList>
    </citation>
    <scope>NUCLEOTIDE SEQUENCE [LARGE SCALE GENOMIC DNA]</scope>
    <source>
        <strain evidence="6 7">MUCL3349</strain>
    </source>
</reference>
<dbReference type="Proteomes" id="UP000297280">
    <property type="component" value="Unassembled WGS sequence"/>
</dbReference>
<evidence type="ECO:0000313" key="7">
    <source>
        <dbReference type="Proteomes" id="UP000297280"/>
    </source>
</evidence>
<dbReference type="Gene3D" id="1.20.1250.20">
    <property type="entry name" value="MFS general substrate transporter like domains"/>
    <property type="match status" value="1"/>
</dbReference>
<gene>
    <name evidence="6" type="ORF">BPOR_0630g00080</name>
</gene>
<dbReference type="GO" id="GO:0005886">
    <property type="term" value="C:plasma membrane"/>
    <property type="evidence" value="ECO:0007669"/>
    <property type="project" value="TreeGrafter"/>
</dbReference>
<dbReference type="GO" id="GO:0022857">
    <property type="term" value="F:transmembrane transporter activity"/>
    <property type="evidence" value="ECO:0007669"/>
    <property type="project" value="TreeGrafter"/>
</dbReference>
<evidence type="ECO:0000313" key="6">
    <source>
        <dbReference type="EMBL" id="TGO83539.1"/>
    </source>
</evidence>
<organism evidence="6 7">
    <name type="scientific">Botrytis porri</name>
    <dbReference type="NCBI Taxonomy" id="87229"/>
    <lineage>
        <taxon>Eukaryota</taxon>
        <taxon>Fungi</taxon>
        <taxon>Dikarya</taxon>
        <taxon>Ascomycota</taxon>
        <taxon>Pezizomycotina</taxon>
        <taxon>Leotiomycetes</taxon>
        <taxon>Helotiales</taxon>
        <taxon>Sclerotiniaceae</taxon>
        <taxon>Botrytis</taxon>
    </lineage>
</organism>
<keyword evidence="4 5" id="KW-0472">Membrane</keyword>
<comment type="subcellular location">
    <subcellularLocation>
        <location evidence="1">Membrane</location>
        <topology evidence="1">Multi-pass membrane protein</topology>
    </subcellularLocation>
</comment>
<proteinExistence type="predicted"/>
<dbReference type="STRING" id="87229.A0A4Z1KQ25"/>
<evidence type="ECO:0000256" key="1">
    <source>
        <dbReference type="ARBA" id="ARBA00004141"/>
    </source>
</evidence>
<feature type="transmembrane region" description="Helical" evidence="5">
    <location>
        <begin position="124"/>
        <end position="151"/>
    </location>
</feature>
<keyword evidence="3 5" id="KW-1133">Transmembrane helix</keyword>
<evidence type="ECO:0008006" key="8">
    <source>
        <dbReference type="Google" id="ProtNLM"/>
    </source>
</evidence>
<dbReference type="AlphaFoldDB" id="A0A4Z1KQ25"/>
<evidence type="ECO:0000256" key="3">
    <source>
        <dbReference type="ARBA" id="ARBA00022989"/>
    </source>
</evidence>
<dbReference type="SUPFAM" id="SSF103473">
    <property type="entry name" value="MFS general substrate transporter"/>
    <property type="match status" value="1"/>
</dbReference>
<comment type="caution">
    <text evidence="6">The sequence shown here is derived from an EMBL/GenBank/DDBJ whole genome shotgun (WGS) entry which is preliminary data.</text>
</comment>
<evidence type="ECO:0000256" key="2">
    <source>
        <dbReference type="ARBA" id="ARBA00022692"/>
    </source>
</evidence>
<dbReference type="EMBL" id="PQXO01000629">
    <property type="protein sequence ID" value="TGO83539.1"/>
    <property type="molecule type" value="Genomic_DNA"/>
</dbReference>
<feature type="transmembrane region" description="Helical" evidence="5">
    <location>
        <begin position="102"/>
        <end position="118"/>
    </location>
</feature>
<keyword evidence="2 5" id="KW-0812">Transmembrane</keyword>
<accession>A0A4Z1KQ25</accession>
<protein>
    <recommendedName>
        <fullName evidence="8">Major facilitator superfamily (MFS) profile domain-containing protein</fullName>
    </recommendedName>
</protein>
<dbReference type="PANTHER" id="PTHR23502:SF74">
    <property type="entry name" value="MAJOR FACILITATOR SUPERFAMILY (MFS) PROFILE DOMAIN-CONTAINING PROTEIN"/>
    <property type="match status" value="1"/>
</dbReference>
<evidence type="ECO:0000256" key="4">
    <source>
        <dbReference type="ARBA" id="ARBA00023136"/>
    </source>
</evidence>
<keyword evidence="7" id="KW-1185">Reference proteome</keyword>
<sequence>MLHCSRRNACGDQQYHRFFSAFQRDPIYRSVFPHNVRGCGNLTNIDVSPWVCAWTSSCALTPTWDGLLAFRILAGINASSPISVSGGIYADIYKDPVTRGRAMAVFTAGTCGFISPVLGWRWTFWIGLIVAGVSCAPLVFLPETYGPILLLKRAQRL</sequence>
<dbReference type="PANTHER" id="PTHR23502">
    <property type="entry name" value="MAJOR FACILITATOR SUPERFAMILY"/>
    <property type="match status" value="1"/>
</dbReference>
<evidence type="ECO:0000256" key="5">
    <source>
        <dbReference type="SAM" id="Phobius"/>
    </source>
</evidence>
<dbReference type="InterPro" id="IPR036259">
    <property type="entry name" value="MFS_trans_sf"/>
</dbReference>